<dbReference type="RefSeq" id="WP_106254196.1">
    <property type="nucleotide sequence ID" value="NZ_PVWG01000065.1"/>
</dbReference>
<dbReference type="GO" id="GO:0034040">
    <property type="term" value="F:ATPase-coupled lipid transmembrane transporter activity"/>
    <property type="evidence" value="ECO:0007669"/>
    <property type="project" value="TreeGrafter"/>
</dbReference>
<evidence type="ECO:0000256" key="8">
    <source>
        <dbReference type="ARBA" id="ARBA00023136"/>
    </source>
</evidence>
<evidence type="ECO:0000256" key="7">
    <source>
        <dbReference type="ARBA" id="ARBA00022989"/>
    </source>
</evidence>
<feature type="transmembrane region" description="Helical" evidence="9">
    <location>
        <begin position="453"/>
        <end position="471"/>
    </location>
</feature>
<feature type="transmembrane region" description="Helical" evidence="9">
    <location>
        <begin position="531"/>
        <end position="551"/>
    </location>
</feature>
<comment type="subcellular location">
    <subcellularLocation>
        <location evidence="1">Cell membrane</location>
        <topology evidence="1">Multi-pass membrane protein</topology>
    </subcellularLocation>
</comment>
<dbReference type="PANTHER" id="PTHR24221:SF654">
    <property type="entry name" value="ATP-BINDING CASSETTE SUB-FAMILY B MEMBER 6"/>
    <property type="match status" value="1"/>
</dbReference>
<dbReference type="Gene3D" id="3.40.50.300">
    <property type="entry name" value="P-loop containing nucleotide triphosphate hydrolases"/>
    <property type="match status" value="1"/>
</dbReference>
<dbReference type="InterPro" id="IPR011527">
    <property type="entry name" value="ABC1_TM_dom"/>
</dbReference>
<feature type="transmembrane region" description="Helical" evidence="9">
    <location>
        <begin position="417"/>
        <end position="441"/>
    </location>
</feature>
<evidence type="ECO:0000256" key="1">
    <source>
        <dbReference type="ARBA" id="ARBA00004651"/>
    </source>
</evidence>
<dbReference type="InterPro" id="IPR039421">
    <property type="entry name" value="Type_1_exporter"/>
</dbReference>
<keyword evidence="2" id="KW-0813">Transport</keyword>
<dbReference type="Gene3D" id="1.20.1560.10">
    <property type="entry name" value="ABC transporter type 1, transmembrane domain"/>
    <property type="match status" value="1"/>
</dbReference>
<dbReference type="EMBL" id="PVWG01000065">
    <property type="protein sequence ID" value="PSB15272.1"/>
    <property type="molecule type" value="Genomic_DNA"/>
</dbReference>
<evidence type="ECO:0000313" key="12">
    <source>
        <dbReference type="EMBL" id="PSB15272.1"/>
    </source>
</evidence>
<dbReference type="SMART" id="SM00382">
    <property type="entry name" value="AAA"/>
    <property type="match status" value="1"/>
</dbReference>
<feature type="transmembrane region" description="Helical" evidence="9">
    <location>
        <begin position="642"/>
        <end position="664"/>
    </location>
</feature>
<name>A0A2T1D423_9CYAN</name>
<dbReference type="PROSITE" id="PS50929">
    <property type="entry name" value="ABC_TM1F"/>
    <property type="match status" value="1"/>
</dbReference>
<keyword evidence="3" id="KW-1003">Cell membrane</keyword>
<organism evidence="12 13">
    <name type="scientific">Phormidesmis priestleyi ULC007</name>
    <dbReference type="NCBI Taxonomy" id="1920490"/>
    <lineage>
        <taxon>Bacteria</taxon>
        <taxon>Bacillati</taxon>
        <taxon>Cyanobacteriota</taxon>
        <taxon>Cyanophyceae</taxon>
        <taxon>Leptolyngbyales</taxon>
        <taxon>Leptolyngbyaceae</taxon>
        <taxon>Phormidesmis</taxon>
    </lineage>
</organism>
<keyword evidence="13" id="KW-1185">Reference proteome</keyword>
<keyword evidence="4 9" id="KW-0812">Transmembrane</keyword>
<evidence type="ECO:0000259" key="10">
    <source>
        <dbReference type="PROSITE" id="PS50893"/>
    </source>
</evidence>
<evidence type="ECO:0000313" key="13">
    <source>
        <dbReference type="Proteomes" id="UP000238634"/>
    </source>
</evidence>
<evidence type="ECO:0000256" key="4">
    <source>
        <dbReference type="ARBA" id="ARBA00022692"/>
    </source>
</evidence>
<reference evidence="12 13" key="2">
    <citation type="submission" date="2018-03" db="EMBL/GenBank/DDBJ databases">
        <title>The ancient ancestry and fast evolution of plastids.</title>
        <authorList>
            <person name="Moore K.R."/>
            <person name="Magnabosco C."/>
            <person name="Momper L."/>
            <person name="Gold D.A."/>
            <person name="Bosak T."/>
            <person name="Fournier G.P."/>
        </authorList>
    </citation>
    <scope>NUCLEOTIDE SEQUENCE [LARGE SCALE GENOMIC DNA]</scope>
    <source>
        <strain evidence="12 13">ULC007</strain>
    </source>
</reference>
<dbReference type="PROSITE" id="PS00211">
    <property type="entry name" value="ABC_TRANSPORTER_1"/>
    <property type="match status" value="1"/>
</dbReference>
<dbReference type="AlphaFoldDB" id="A0A2T1D423"/>
<dbReference type="SUPFAM" id="SSF52540">
    <property type="entry name" value="P-loop containing nucleoside triphosphate hydrolases"/>
    <property type="match status" value="1"/>
</dbReference>
<dbReference type="GO" id="GO:0016887">
    <property type="term" value="F:ATP hydrolysis activity"/>
    <property type="evidence" value="ECO:0007669"/>
    <property type="project" value="InterPro"/>
</dbReference>
<dbReference type="InterPro" id="IPR017871">
    <property type="entry name" value="ABC_transporter-like_CS"/>
</dbReference>
<dbReference type="Pfam" id="PF00005">
    <property type="entry name" value="ABC_tran"/>
    <property type="match status" value="1"/>
</dbReference>
<evidence type="ECO:0000259" key="11">
    <source>
        <dbReference type="PROSITE" id="PS50929"/>
    </source>
</evidence>
<feature type="domain" description="ABC transporter" evidence="10">
    <location>
        <begin position="737"/>
        <end position="969"/>
    </location>
</feature>
<dbReference type="InterPro" id="IPR022515">
    <property type="entry name" value="NHPM_micro_ABC2"/>
</dbReference>
<dbReference type="GO" id="GO:0005524">
    <property type="term" value="F:ATP binding"/>
    <property type="evidence" value="ECO:0007669"/>
    <property type="project" value="UniProtKB-KW"/>
</dbReference>
<evidence type="ECO:0000256" key="2">
    <source>
        <dbReference type="ARBA" id="ARBA00022448"/>
    </source>
</evidence>
<dbReference type="SUPFAM" id="SSF90123">
    <property type="entry name" value="ABC transporter transmembrane region"/>
    <property type="match status" value="1"/>
</dbReference>
<evidence type="ECO:0000256" key="3">
    <source>
        <dbReference type="ARBA" id="ARBA00022475"/>
    </source>
</evidence>
<evidence type="ECO:0000256" key="9">
    <source>
        <dbReference type="SAM" id="Phobius"/>
    </source>
</evidence>
<keyword evidence="8 9" id="KW-0472">Membrane</keyword>
<dbReference type="PANTHER" id="PTHR24221">
    <property type="entry name" value="ATP-BINDING CASSETTE SUB-FAMILY B"/>
    <property type="match status" value="1"/>
</dbReference>
<reference evidence="12 13" key="1">
    <citation type="submission" date="2018-02" db="EMBL/GenBank/DDBJ databases">
        <authorList>
            <person name="Cohen D.B."/>
            <person name="Kent A.D."/>
        </authorList>
    </citation>
    <scope>NUCLEOTIDE SEQUENCE [LARGE SCALE GENOMIC DNA]</scope>
    <source>
        <strain evidence="12 13">ULC007</strain>
    </source>
</reference>
<dbReference type="InterPro" id="IPR003439">
    <property type="entry name" value="ABC_transporter-like_ATP-bd"/>
</dbReference>
<dbReference type="FunFam" id="3.40.50.300:FF:000299">
    <property type="entry name" value="ABC transporter ATP-binding protein/permease"/>
    <property type="match status" value="1"/>
</dbReference>
<gene>
    <name evidence="12" type="ORF">C7B65_24780</name>
</gene>
<dbReference type="GO" id="GO:0140359">
    <property type="term" value="F:ABC-type transporter activity"/>
    <property type="evidence" value="ECO:0007669"/>
    <property type="project" value="InterPro"/>
</dbReference>
<sequence length="973" mass="106420">MLKQLDDKELQPQLFKLKGNQPLLLDDPEAFWLIRTGSMSLFTVALMDGVPNGARQHLFSANAGEALFGMAIDRDSEQCRGLLAVAIEETELLKCSLWHLGDQTIAPDFSAIPLLETWIHHLSAALKPVENTALSVQTIGRKFLSLTPGQTFQPLKGTVSWVQVQQGSARWMGLEAFPLNPTSAGMPFGVGMWLQAEDTIEIALLEIHELEDLDTLVAGLEQLHGYFLHCLDIIEQQTTEAAFRRFQERELLNRQVTESTLDELASVLKPQGIAPLSSEGTPLLIAAGAVGRAMDVTIQPPARSEELNRVKDPLEAIARASRLRMRRVLLTNRWWQRDNGPLLAYTLQSHEPVALLPGASGHYELFDPVSQQRFAVNERVAASLSPEAFMFYRPLADNVKRPLDLLFFSLKGHQLDLILLVVTGLAATLLGMVIPQATAILIDSAIPDSDRGLLLQIGLALFAVAIGQSAFEMARGIVSLRVETAADATLQPAVWDNLLSLKPSFFRQYSSGDIQSRVLSVGKIRRQVSGATLRTVFSSVFALLNLGLMFVYSWQLALIACVLAFIAIFVTVSSSMLNLRQVRPLQQLDGLMLGLTVQLINGVAKLRVAAAEERAFAYWGKKYSQQKKLLAKSQRIDDSVAVFNEVLPTVSAVLLFWFAILFIQQSQGQAGLGLSAGVFLAFNAAFGIFIQGARDLSNTLINTLNIIPLWERAQSIVQAEPEVDASKTDPGRLTGRLALEHVTFRYREDGPLILDDVTIHAEPGEFVAVVGPSGSGKSTVFRLLLGFETPASGTVYYDGQDLAGLDVNAVRRQLGVVLQNGRISTGALFQIITGGALVTMDEAWEAANNAGFADDIKQMPMGMHTVISEGATNLSGGQRQRLLIARALVLKPKIILMDEATSALDNNTQAIITESLSRMNATRIVIAHRLSTIREADRIYVVESGRVVQVGNFAELVKQDGGLFARLAARQLE</sequence>
<accession>A0A2T1D423</accession>
<dbReference type="InterPro" id="IPR027417">
    <property type="entry name" value="P-loop_NTPase"/>
</dbReference>
<evidence type="ECO:0000256" key="5">
    <source>
        <dbReference type="ARBA" id="ARBA00022741"/>
    </source>
</evidence>
<dbReference type="PROSITE" id="PS50893">
    <property type="entry name" value="ABC_TRANSPORTER_2"/>
    <property type="match status" value="1"/>
</dbReference>
<dbReference type="GO" id="GO:0005886">
    <property type="term" value="C:plasma membrane"/>
    <property type="evidence" value="ECO:0007669"/>
    <property type="project" value="UniProtKB-SubCell"/>
</dbReference>
<keyword evidence="7 9" id="KW-1133">Transmembrane helix</keyword>
<dbReference type="NCBIfam" id="TIGR03797">
    <property type="entry name" value="NHLM_micro_ABC2"/>
    <property type="match status" value="1"/>
</dbReference>
<dbReference type="InterPro" id="IPR036640">
    <property type="entry name" value="ABC1_TM_sf"/>
</dbReference>
<proteinExistence type="predicted"/>
<feature type="transmembrane region" description="Helical" evidence="9">
    <location>
        <begin position="557"/>
        <end position="579"/>
    </location>
</feature>
<feature type="domain" description="ABC transmembrane type-1" evidence="11">
    <location>
        <begin position="418"/>
        <end position="705"/>
    </location>
</feature>
<dbReference type="InterPro" id="IPR003593">
    <property type="entry name" value="AAA+_ATPase"/>
</dbReference>
<dbReference type="Proteomes" id="UP000238634">
    <property type="component" value="Unassembled WGS sequence"/>
</dbReference>
<dbReference type="Pfam" id="PF00664">
    <property type="entry name" value="ABC_membrane"/>
    <property type="match status" value="1"/>
</dbReference>
<keyword evidence="6" id="KW-0067">ATP-binding</keyword>
<comment type="caution">
    <text evidence="12">The sequence shown here is derived from an EMBL/GenBank/DDBJ whole genome shotgun (WGS) entry which is preliminary data.</text>
</comment>
<keyword evidence="5" id="KW-0547">Nucleotide-binding</keyword>
<protein>
    <submittedName>
        <fullName evidence="12">NHLP bacteriocin export ABC transporter permease/ATPase subunit</fullName>
    </submittedName>
</protein>
<feature type="transmembrane region" description="Helical" evidence="9">
    <location>
        <begin position="670"/>
        <end position="690"/>
    </location>
</feature>
<evidence type="ECO:0000256" key="6">
    <source>
        <dbReference type="ARBA" id="ARBA00022840"/>
    </source>
</evidence>